<dbReference type="GeneID" id="79949057"/>
<dbReference type="KEGG" id="manq:L1994_01635"/>
<accession>A0AAF0JU22</accession>
<organism evidence="1 2">
    <name type="scientific">Methanomicrobium antiquum</name>
    <dbReference type="NCBI Taxonomy" id="487686"/>
    <lineage>
        <taxon>Archaea</taxon>
        <taxon>Methanobacteriati</taxon>
        <taxon>Methanobacteriota</taxon>
        <taxon>Stenosarchaea group</taxon>
        <taxon>Methanomicrobia</taxon>
        <taxon>Methanomicrobiales</taxon>
        <taxon>Methanomicrobiaceae</taxon>
        <taxon>Methanomicrobium</taxon>
    </lineage>
</organism>
<dbReference type="RefSeq" id="WP_422656649.1">
    <property type="nucleotide sequence ID" value="NZ_CP091092.1"/>
</dbReference>
<keyword evidence="2" id="KW-1185">Reference proteome</keyword>
<proteinExistence type="predicted"/>
<sequence>MFFKDVPTEHFFGKGIYPDISLTVNWKELSIESMKYEPAELFIPIVIKRS</sequence>
<gene>
    <name evidence="1" type="ORF">L1994_01635</name>
</gene>
<dbReference type="EMBL" id="CP091092">
    <property type="protein sequence ID" value="WFN37123.1"/>
    <property type="molecule type" value="Genomic_DNA"/>
</dbReference>
<reference evidence="1" key="1">
    <citation type="submission" date="2022-01" db="EMBL/GenBank/DDBJ databases">
        <title>Complete genome of Methanomicrobium antiquum DSM 21220.</title>
        <authorList>
            <person name="Chen S.-C."/>
            <person name="You Y.-T."/>
            <person name="Zhou Y.-Z."/>
            <person name="Lai M.-C."/>
        </authorList>
    </citation>
    <scope>NUCLEOTIDE SEQUENCE</scope>
    <source>
        <strain evidence="1">DSM 21220</strain>
    </source>
</reference>
<dbReference type="AlphaFoldDB" id="A0AAF0JU22"/>
<name>A0AAF0JU22_9EURY</name>
<protein>
    <submittedName>
        <fullName evidence="1">Uncharacterized protein</fullName>
    </submittedName>
</protein>
<evidence type="ECO:0000313" key="2">
    <source>
        <dbReference type="Proteomes" id="UP001218895"/>
    </source>
</evidence>
<dbReference type="Proteomes" id="UP001218895">
    <property type="component" value="Chromosome"/>
</dbReference>
<evidence type="ECO:0000313" key="1">
    <source>
        <dbReference type="EMBL" id="WFN37123.1"/>
    </source>
</evidence>